<feature type="transmembrane region" description="Helical" evidence="7">
    <location>
        <begin position="233"/>
        <end position="252"/>
    </location>
</feature>
<feature type="transmembrane region" description="Helical" evidence="7">
    <location>
        <begin position="47"/>
        <end position="66"/>
    </location>
</feature>
<dbReference type="PROSITE" id="PS50850">
    <property type="entry name" value="MFS"/>
    <property type="match status" value="1"/>
</dbReference>
<dbReference type="Gene3D" id="1.20.1250.20">
    <property type="entry name" value="MFS general substrate transporter like domains"/>
    <property type="match status" value="1"/>
</dbReference>
<evidence type="ECO:0000259" key="8">
    <source>
        <dbReference type="PROSITE" id="PS50850"/>
    </source>
</evidence>
<proteinExistence type="predicted"/>
<dbReference type="InterPro" id="IPR036259">
    <property type="entry name" value="MFS_trans_sf"/>
</dbReference>
<feature type="transmembrane region" description="Helical" evidence="7">
    <location>
        <begin position="272"/>
        <end position="293"/>
    </location>
</feature>
<feature type="transmembrane region" description="Helical" evidence="7">
    <location>
        <begin position="140"/>
        <end position="161"/>
    </location>
</feature>
<feature type="transmembrane region" description="Helical" evidence="7">
    <location>
        <begin position="367"/>
        <end position="388"/>
    </location>
</feature>
<evidence type="ECO:0000256" key="6">
    <source>
        <dbReference type="ARBA" id="ARBA00023136"/>
    </source>
</evidence>
<gene>
    <name evidence="9" type="ORF">GCM10010979_02070</name>
</gene>
<dbReference type="Proteomes" id="UP000606922">
    <property type="component" value="Unassembled WGS sequence"/>
</dbReference>
<feature type="transmembrane region" description="Helical" evidence="7">
    <location>
        <begin position="305"/>
        <end position="325"/>
    </location>
</feature>
<keyword evidence="6 7" id="KW-0472">Membrane</keyword>
<feature type="domain" description="Major facilitator superfamily (MFS) profile" evidence="8">
    <location>
        <begin position="12"/>
        <end position="470"/>
    </location>
</feature>
<feature type="transmembrane region" description="Helical" evidence="7">
    <location>
        <begin position="167"/>
        <end position="187"/>
    </location>
</feature>
<sequence length="493" mass="50192">MTGRTKRQDNGALALLAFAQLVIGLDFGIVFTALPSIGAALSFSPENLQWVVSAYTLTIGGFILLGSRASDLLGRRRMFILGLILYAVASLIGGLAPTGGVLVAARAIQGLGGALLFPATLSLVNTTFAEGAARNRAIGVWSSAGAAGGAVGVVAGGLVTSLLGWEWVFFINVPLAAGAAVLAPVLLNRDAPVVSTAADLWKRFDVGGALAATVTALLLVFGLIRALDGDWGSLANVVTFAGSALAALIFIAVEKRVANPMLPFALFRQRGLITGVVVAFAFMAMFGAQFYLLNIWMQQVRHFDPAQAGLGTLPLSLCIVVGAQVGGRLVTRVGARTTLLIGIATGLVGLVYLSLSLSTGGNYFAELLPGVIVTGIGQGMTFTGLWITASTGASKENAGIVSGIASTAQQIGAPVGLAALVGIAHLGQPANASEVIVGRLNEGVSHGLMFSAVLSLLIGIVVLLVAPRRSRPAVGTTPVAMAVAHDGDGPVPV</sequence>
<keyword evidence="4 7" id="KW-0812">Transmembrane</keyword>
<dbReference type="Gene3D" id="1.20.1720.10">
    <property type="entry name" value="Multidrug resistance protein D"/>
    <property type="match status" value="1"/>
</dbReference>
<feature type="transmembrane region" description="Helical" evidence="7">
    <location>
        <begin position="208"/>
        <end position="227"/>
    </location>
</feature>
<evidence type="ECO:0000256" key="3">
    <source>
        <dbReference type="ARBA" id="ARBA00022475"/>
    </source>
</evidence>
<dbReference type="InterPro" id="IPR020846">
    <property type="entry name" value="MFS_dom"/>
</dbReference>
<evidence type="ECO:0000256" key="1">
    <source>
        <dbReference type="ARBA" id="ARBA00004651"/>
    </source>
</evidence>
<keyword evidence="5 7" id="KW-1133">Transmembrane helix</keyword>
<keyword evidence="2" id="KW-0813">Transport</keyword>
<comment type="caution">
    <text evidence="9">The sequence shown here is derived from an EMBL/GenBank/DDBJ whole genome shotgun (WGS) entry which is preliminary data.</text>
</comment>
<dbReference type="PANTHER" id="PTHR42718">
    <property type="entry name" value="MAJOR FACILITATOR SUPERFAMILY MULTIDRUG TRANSPORTER MFSC"/>
    <property type="match status" value="1"/>
</dbReference>
<dbReference type="PANTHER" id="PTHR42718:SF46">
    <property type="entry name" value="BLR6921 PROTEIN"/>
    <property type="match status" value="1"/>
</dbReference>
<feature type="transmembrane region" description="Helical" evidence="7">
    <location>
        <begin position="108"/>
        <end position="128"/>
    </location>
</feature>
<evidence type="ECO:0000256" key="7">
    <source>
        <dbReference type="SAM" id="Phobius"/>
    </source>
</evidence>
<evidence type="ECO:0000256" key="4">
    <source>
        <dbReference type="ARBA" id="ARBA00022692"/>
    </source>
</evidence>
<comment type="subcellular location">
    <subcellularLocation>
        <location evidence="1">Cell membrane</location>
        <topology evidence="1">Multi-pass membrane protein</topology>
    </subcellularLocation>
</comment>
<feature type="transmembrane region" description="Helical" evidence="7">
    <location>
        <begin position="78"/>
        <end position="96"/>
    </location>
</feature>
<reference evidence="9" key="1">
    <citation type="journal article" date="2014" name="Int. J. Syst. Evol. Microbiol.">
        <title>Complete genome sequence of Corynebacterium casei LMG S-19264T (=DSM 44701T), isolated from a smear-ripened cheese.</title>
        <authorList>
            <consortium name="US DOE Joint Genome Institute (JGI-PGF)"/>
            <person name="Walter F."/>
            <person name="Albersmeier A."/>
            <person name="Kalinowski J."/>
            <person name="Ruckert C."/>
        </authorList>
    </citation>
    <scope>NUCLEOTIDE SEQUENCE</scope>
    <source>
        <strain evidence="9">CGMCC 1.12813</strain>
    </source>
</reference>
<keyword evidence="10" id="KW-1185">Reference proteome</keyword>
<keyword evidence="3" id="KW-1003">Cell membrane</keyword>
<evidence type="ECO:0000256" key="5">
    <source>
        <dbReference type="ARBA" id="ARBA00022989"/>
    </source>
</evidence>
<dbReference type="InterPro" id="IPR011701">
    <property type="entry name" value="MFS"/>
</dbReference>
<feature type="transmembrane region" description="Helical" evidence="7">
    <location>
        <begin position="444"/>
        <end position="466"/>
    </location>
</feature>
<dbReference type="GO" id="GO:0005886">
    <property type="term" value="C:plasma membrane"/>
    <property type="evidence" value="ECO:0007669"/>
    <property type="project" value="UniProtKB-SubCell"/>
</dbReference>
<dbReference type="InterPro" id="IPR005829">
    <property type="entry name" value="Sugar_transporter_CS"/>
</dbReference>
<dbReference type="GO" id="GO:0022857">
    <property type="term" value="F:transmembrane transporter activity"/>
    <property type="evidence" value="ECO:0007669"/>
    <property type="project" value="InterPro"/>
</dbReference>
<organism evidence="9 10">
    <name type="scientific">Conyzicola nivalis</name>
    <dbReference type="NCBI Taxonomy" id="1477021"/>
    <lineage>
        <taxon>Bacteria</taxon>
        <taxon>Bacillati</taxon>
        <taxon>Actinomycetota</taxon>
        <taxon>Actinomycetes</taxon>
        <taxon>Micrococcales</taxon>
        <taxon>Microbacteriaceae</taxon>
        <taxon>Conyzicola</taxon>
    </lineage>
</organism>
<dbReference type="CDD" id="cd17321">
    <property type="entry name" value="MFS_MMR_MDR_like"/>
    <property type="match status" value="1"/>
</dbReference>
<dbReference type="Pfam" id="PF07690">
    <property type="entry name" value="MFS_1"/>
    <property type="match status" value="1"/>
</dbReference>
<reference evidence="9" key="2">
    <citation type="submission" date="2020-09" db="EMBL/GenBank/DDBJ databases">
        <authorList>
            <person name="Sun Q."/>
            <person name="Zhou Y."/>
        </authorList>
    </citation>
    <scope>NUCLEOTIDE SEQUENCE</scope>
    <source>
        <strain evidence="9">CGMCC 1.12813</strain>
    </source>
</reference>
<dbReference type="SUPFAM" id="SSF103473">
    <property type="entry name" value="MFS general substrate transporter"/>
    <property type="match status" value="1"/>
</dbReference>
<feature type="transmembrane region" description="Helical" evidence="7">
    <location>
        <begin position="400"/>
        <end position="424"/>
    </location>
</feature>
<accession>A0A916SAS1</accession>
<dbReference type="AlphaFoldDB" id="A0A916SAS1"/>
<name>A0A916SAS1_9MICO</name>
<evidence type="ECO:0000313" key="10">
    <source>
        <dbReference type="Proteomes" id="UP000606922"/>
    </source>
</evidence>
<protein>
    <submittedName>
        <fullName evidence="9">MFS transporter</fullName>
    </submittedName>
</protein>
<evidence type="ECO:0000313" key="9">
    <source>
        <dbReference type="EMBL" id="GGA90991.1"/>
    </source>
</evidence>
<feature type="transmembrane region" description="Helical" evidence="7">
    <location>
        <begin position="337"/>
        <end position="355"/>
    </location>
</feature>
<evidence type="ECO:0000256" key="2">
    <source>
        <dbReference type="ARBA" id="ARBA00022448"/>
    </source>
</evidence>
<dbReference type="PROSITE" id="PS00216">
    <property type="entry name" value="SUGAR_TRANSPORT_1"/>
    <property type="match status" value="1"/>
</dbReference>
<dbReference type="EMBL" id="BMGB01000001">
    <property type="protein sequence ID" value="GGA90991.1"/>
    <property type="molecule type" value="Genomic_DNA"/>
</dbReference>
<feature type="transmembrane region" description="Helical" evidence="7">
    <location>
        <begin position="12"/>
        <end position="35"/>
    </location>
</feature>